<proteinExistence type="predicted"/>
<keyword evidence="2" id="KW-0805">Transcription regulation</keyword>
<dbReference type="PROSITE" id="PS00463">
    <property type="entry name" value="ZN2_CY6_FUNGAL_1"/>
    <property type="match status" value="1"/>
</dbReference>
<organism evidence="8 9">
    <name type="scientific">Candida tropicalis (strain ATCC MYA-3404 / T1)</name>
    <name type="common">Yeast</name>
    <dbReference type="NCBI Taxonomy" id="294747"/>
    <lineage>
        <taxon>Eukaryota</taxon>
        <taxon>Fungi</taxon>
        <taxon>Dikarya</taxon>
        <taxon>Ascomycota</taxon>
        <taxon>Saccharomycotina</taxon>
        <taxon>Pichiomycetes</taxon>
        <taxon>Debaryomycetaceae</taxon>
        <taxon>Candida/Lodderomyces clade</taxon>
        <taxon>Candida</taxon>
    </lineage>
</organism>
<dbReference type="SMART" id="SM00066">
    <property type="entry name" value="GAL4"/>
    <property type="match status" value="1"/>
</dbReference>
<dbReference type="GO" id="GO:0006351">
    <property type="term" value="P:DNA-templated transcription"/>
    <property type="evidence" value="ECO:0007669"/>
    <property type="project" value="InterPro"/>
</dbReference>
<feature type="compositionally biased region" description="Low complexity" evidence="5">
    <location>
        <begin position="815"/>
        <end position="830"/>
    </location>
</feature>
<keyword evidence="3" id="KW-0804">Transcription</keyword>
<evidence type="ECO:0000256" key="3">
    <source>
        <dbReference type="ARBA" id="ARBA00023163"/>
    </source>
</evidence>
<keyword evidence="6" id="KW-0472">Membrane</keyword>
<dbReference type="Gene3D" id="4.10.240.10">
    <property type="entry name" value="Zn(2)-C6 fungal-type DNA-binding domain"/>
    <property type="match status" value="1"/>
</dbReference>
<dbReference type="HOGENOM" id="CLU_007695_0_0_1"/>
<evidence type="ECO:0000256" key="4">
    <source>
        <dbReference type="ARBA" id="ARBA00023242"/>
    </source>
</evidence>
<keyword evidence="6" id="KW-0812">Transmembrane</keyword>
<dbReference type="EMBL" id="GG692395">
    <property type="protein sequence ID" value="EER35285.1"/>
    <property type="molecule type" value="Genomic_DNA"/>
</dbReference>
<dbReference type="Proteomes" id="UP000002037">
    <property type="component" value="Unassembled WGS sequence"/>
</dbReference>
<keyword evidence="9" id="KW-1185">Reference proteome</keyword>
<feature type="compositionally biased region" description="Polar residues" evidence="5">
    <location>
        <begin position="789"/>
        <end position="814"/>
    </location>
</feature>
<dbReference type="PANTHER" id="PTHR47424">
    <property type="entry name" value="REGULATORY PROTEIN GAL4"/>
    <property type="match status" value="1"/>
</dbReference>
<name>C5M1T5_CANTT</name>
<dbReference type="PROSITE" id="PS50048">
    <property type="entry name" value="ZN2_CY6_FUNGAL_2"/>
    <property type="match status" value="1"/>
</dbReference>
<evidence type="ECO:0000256" key="1">
    <source>
        <dbReference type="ARBA" id="ARBA00022723"/>
    </source>
</evidence>
<evidence type="ECO:0000259" key="7">
    <source>
        <dbReference type="PROSITE" id="PS50048"/>
    </source>
</evidence>
<dbReference type="Pfam" id="PF00172">
    <property type="entry name" value="Zn_clus"/>
    <property type="match status" value="1"/>
</dbReference>
<dbReference type="InterPro" id="IPR001138">
    <property type="entry name" value="Zn2Cys6_DnaBD"/>
</dbReference>
<dbReference type="GO" id="GO:0003677">
    <property type="term" value="F:DNA binding"/>
    <property type="evidence" value="ECO:0007669"/>
    <property type="project" value="InterPro"/>
</dbReference>
<reference evidence="8 9" key="1">
    <citation type="journal article" date="2009" name="Nature">
        <title>Evolution of pathogenicity and sexual reproduction in eight Candida genomes.</title>
        <authorList>
            <person name="Butler G."/>
            <person name="Rasmussen M.D."/>
            <person name="Lin M.F."/>
            <person name="Santos M.A."/>
            <person name="Sakthikumar S."/>
            <person name="Munro C.A."/>
            <person name="Rheinbay E."/>
            <person name="Grabherr M."/>
            <person name="Forche A."/>
            <person name="Reedy J.L."/>
            <person name="Agrafioti I."/>
            <person name="Arnaud M.B."/>
            <person name="Bates S."/>
            <person name="Brown A.J."/>
            <person name="Brunke S."/>
            <person name="Costanzo M.C."/>
            <person name="Fitzpatrick D.A."/>
            <person name="de Groot P.W."/>
            <person name="Harris D."/>
            <person name="Hoyer L.L."/>
            <person name="Hube B."/>
            <person name="Klis F.M."/>
            <person name="Kodira C."/>
            <person name="Lennard N."/>
            <person name="Logue M.E."/>
            <person name="Martin R."/>
            <person name="Neiman A.M."/>
            <person name="Nikolaou E."/>
            <person name="Quail M.A."/>
            <person name="Quinn J."/>
            <person name="Santos M.C."/>
            <person name="Schmitzberger F.F."/>
            <person name="Sherlock G."/>
            <person name="Shah P."/>
            <person name="Silverstein K.A."/>
            <person name="Skrzypek M.S."/>
            <person name="Soll D."/>
            <person name="Staggs R."/>
            <person name="Stansfield I."/>
            <person name="Stumpf M.P."/>
            <person name="Sudbery P.E."/>
            <person name="Srikantha T."/>
            <person name="Zeng Q."/>
            <person name="Berman J."/>
            <person name="Berriman M."/>
            <person name="Heitman J."/>
            <person name="Gow N.A."/>
            <person name="Lorenz M.C."/>
            <person name="Birren B.W."/>
            <person name="Kellis M."/>
            <person name="Cuomo C.A."/>
        </authorList>
    </citation>
    <scope>NUCLEOTIDE SEQUENCE [LARGE SCALE GENOMIC DNA]</scope>
    <source>
        <strain evidence="9">ATCC MYA-3404 / T1</strain>
    </source>
</reference>
<dbReference type="RefSeq" id="XP_002545243.1">
    <property type="nucleotide sequence ID" value="XM_002545197.1"/>
</dbReference>
<keyword evidence="1" id="KW-0479">Metal-binding</keyword>
<feature type="region of interest" description="Disordered" evidence="5">
    <location>
        <begin position="54"/>
        <end position="78"/>
    </location>
</feature>
<feature type="region of interest" description="Disordered" evidence="5">
    <location>
        <begin position="789"/>
        <end position="842"/>
    </location>
</feature>
<evidence type="ECO:0000313" key="9">
    <source>
        <dbReference type="Proteomes" id="UP000002037"/>
    </source>
</evidence>
<feature type="compositionally biased region" description="Low complexity" evidence="5">
    <location>
        <begin position="698"/>
        <end position="738"/>
    </location>
</feature>
<accession>C5M1T5</accession>
<dbReference type="AlphaFoldDB" id="C5M1T5"/>
<keyword evidence="6" id="KW-1133">Transmembrane helix</keyword>
<dbReference type="CDD" id="cd00067">
    <property type="entry name" value="GAL4"/>
    <property type="match status" value="1"/>
</dbReference>
<feature type="transmembrane region" description="Helical" evidence="6">
    <location>
        <begin position="527"/>
        <end position="545"/>
    </location>
</feature>
<protein>
    <recommendedName>
        <fullName evidence="7">Zn(2)-C6 fungal-type domain-containing protein</fullName>
    </recommendedName>
</protein>
<keyword evidence="4" id="KW-0539">Nucleus</keyword>
<dbReference type="CDD" id="cd12148">
    <property type="entry name" value="fungal_TF_MHR"/>
    <property type="match status" value="1"/>
</dbReference>
<dbReference type="InterPro" id="IPR051127">
    <property type="entry name" value="Fungal_SecMet_Regulators"/>
</dbReference>
<dbReference type="Pfam" id="PF04082">
    <property type="entry name" value="Fungal_trans"/>
    <property type="match status" value="1"/>
</dbReference>
<dbReference type="GO" id="GO:0000981">
    <property type="term" value="F:DNA-binding transcription factor activity, RNA polymerase II-specific"/>
    <property type="evidence" value="ECO:0007669"/>
    <property type="project" value="InterPro"/>
</dbReference>
<dbReference type="InterPro" id="IPR036864">
    <property type="entry name" value="Zn2-C6_fun-type_DNA-bd_sf"/>
</dbReference>
<feature type="region of interest" description="Disordered" evidence="5">
    <location>
        <begin position="109"/>
        <end position="160"/>
    </location>
</feature>
<evidence type="ECO:0000256" key="5">
    <source>
        <dbReference type="SAM" id="MobiDB-lite"/>
    </source>
</evidence>
<gene>
    <name evidence="8" type="ORF">CTRG_00024</name>
</gene>
<dbReference type="SMART" id="SM00906">
    <property type="entry name" value="Fungal_trans"/>
    <property type="match status" value="1"/>
</dbReference>
<evidence type="ECO:0000313" key="8">
    <source>
        <dbReference type="EMBL" id="EER35285.1"/>
    </source>
</evidence>
<evidence type="ECO:0000256" key="6">
    <source>
        <dbReference type="SAM" id="Phobius"/>
    </source>
</evidence>
<feature type="domain" description="Zn(2)-C6 fungal-type" evidence="7">
    <location>
        <begin position="14"/>
        <end position="43"/>
    </location>
</feature>
<dbReference type="KEGG" id="ctp:CTRG_00024"/>
<feature type="compositionally biased region" description="Polar residues" evidence="5">
    <location>
        <begin position="110"/>
        <end position="121"/>
    </location>
</feature>
<dbReference type="SUPFAM" id="SSF57701">
    <property type="entry name" value="Zn2/Cys6 DNA-binding domain"/>
    <property type="match status" value="1"/>
</dbReference>
<dbReference type="VEuPathDB" id="FungiDB:CTRG_00024"/>
<dbReference type="eggNOG" id="ENOG502QVYJ">
    <property type="taxonomic scope" value="Eukaryota"/>
</dbReference>
<dbReference type="STRING" id="294747.C5M1T5"/>
<dbReference type="GeneID" id="8298260"/>
<dbReference type="PANTHER" id="PTHR47424:SF6">
    <property type="entry name" value="PROLINE UTILIZATION TRANS-ACTIVATOR"/>
    <property type="match status" value="1"/>
</dbReference>
<dbReference type="GO" id="GO:0008270">
    <property type="term" value="F:zinc ion binding"/>
    <property type="evidence" value="ECO:0007669"/>
    <property type="project" value="InterPro"/>
</dbReference>
<sequence length="858" mass="98131">MDVDLEKRTKVSRACDYCKKRKFKCSGVAPCELCTKKGIECEFSIIDRRTIRRKNKKRTVRNKPSSSAITKNGKDDDSIDKKTLKMLTKKSKIPSQYEPLLTFPLHKLDNNSTKTTTENINGESKTISSSGTTGNSVGTKPVESNGKQEEQSQVEDANDEAITKKIVMEEERDPPKVLYDSEGNLRYVGESSPLSFLFECRNIFLERLGPSKFTSETDCLEVIDEPDESMEILQVALPSKHLSDEIVKIFYTNIQQACYFFEAEYFVNNIINPVYTNYSECTPDKIALVNLVISLGLLFAEANNNPILKELQSPTMQSSAYFEFGFYLTKKHMSKGKLWITEAYSLAYCYYQAKQQRNAAWLMLGMAIRNAQALGLHRRYINESFKDRKYILHRRRLFRSLYLLDRITSILLGRPLIIDDYDWDDFDCEDIFDIGEDGKPLESFRFQCMIESCKISKLIGKVIRNFYLDGIINPYKAEKLAIELKLWSLNLPEELQIDKVFVKNSNPTRGSNDGADNKMPLMIMHLSQLYAIVLLCRPFFMYLIFKRKKKRKNILKRPKTRPEIAMCNFCKATAKASALIIQLVENYINSIQYLSARAESHGLTHTCFLAALIIGLSLLYLEDNGYNKEDGYTPQKQMGYLNSSNKIFEYYARSNPISLRFQNIISQMKLALMEKFNLDEEGNRINNPESKVEVSHGPTPAHTQQPQPQLQQEPQPQPAQQQHQQQQPSTQQPMPTNPGIFGEVNPDVPFNEDYDNFIDNFGNLLPMATMKQSMTNNIAYLMNARPYQDSETPEQAHSSVPQSVSNERQNHYQYSPTSDASSTNPSSSSSYNGQSHRGEPLDAFMHSVGLNDILYDAK</sequence>
<dbReference type="OrthoDB" id="3364175at2759"/>
<feature type="region of interest" description="Disordered" evidence="5">
    <location>
        <begin position="682"/>
        <end position="748"/>
    </location>
</feature>
<feature type="compositionally biased region" description="Low complexity" evidence="5">
    <location>
        <begin position="122"/>
        <end position="139"/>
    </location>
</feature>
<evidence type="ECO:0000256" key="2">
    <source>
        <dbReference type="ARBA" id="ARBA00023015"/>
    </source>
</evidence>
<dbReference type="InterPro" id="IPR007219">
    <property type="entry name" value="XnlR_reg_dom"/>
</dbReference>
<feature type="transmembrane region" description="Helical" evidence="6">
    <location>
        <begin position="603"/>
        <end position="621"/>
    </location>
</feature>